<feature type="region of interest" description="Disordered" evidence="1">
    <location>
        <begin position="39"/>
        <end position="91"/>
    </location>
</feature>
<comment type="caution">
    <text evidence="2">The sequence shown here is derived from an EMBL/GenBank/DDBJ whole genome shotgun (WGS) entry which is preliminary data.</text>
</comment>
<dbReference type="EMBL" id="MCGI01000002">
    <property type="protein sequence ID" value="ODM11514.1"/>
    <property type="molecule type" value="Genomic_DNA"/>
</dbReference>
<reference evidence="4 5" key="1">
    <citation type="submission" date="2016-07" db="EMBL/GenBank/DDBJ databases">
        <title>Characterization of isolates of Eisenbergiella tayi derived from blood cultures, using whole genome sequencing.</title>
        <authorList>
            <person name="Burdz T."/>
            <person name="Wiebe D."/>
            <person name="Huynh C."/>
            <person name="Bernard K."/>
        </authorList>
    </citation>
    <scope>NUCLEOTIDE SEQUENCE [LARGE SCALE GENOMIC DNA]</scope>
    <source>
        <strain evidence="2 4">NML 110608</strain>
        <strain evidence="3 5">NML 120489</strain>
    </source>
</reference>
<dbReference type="RefSeq" id="WP_009253868.1">
    <property type="nucleotide sequence ID" value="NZ_BAABXS010000001.1"/>
</dbReference>
<protein>
    <submittedName>
        <fullName evidence="2">Uncharacterized protein</fullName>
    </submittedName>
</protein>
<evidence type="ECO:0000313" key="5">
    <source>
        <dbReference type="Proteomes" id="UP000095003"/>
    </source>
</evidence>
<organism evidence="2 4">
    <name type="scientific">Eisenbergiella tayi</name>
    <dbReference type="NCBI Taxonomy" id="1432052"/>
    <lineage>
        <taxon>Bacteria</taxon>
        <taxon>Bacillati</taxon>
        <taxon>Bacillota</taxon>
        <taxon>Clostridia</taxon>
        <taxon>Lachnospirales</taxon>
        <taxon>Lachnospiraceae</taxon>
        <taxon>Eisenbergiella</taxon>
    </lineage>
</organism>
<evidence type="ECO:0000256" key="1">
    <source>
        <dbReference type="SAM" id="MobiDB-lite"/>
    </source>
</evidence>
<evidence type="ECO:0000313" key="4">
    <source>
        <dbReference type="Proteomes" id="UP000094067"/>
    </source>
</evidence>
<proteinExistence type="predicted"/>
<feature type="compositionally biased region" description="Basic and acidic residues" evidence="1">
    <location>
        <begin position="75"/>
        <end position="86"/>
    </location>
</feature>
<gene>
    <name evidence="3" type="ORF">BEH84_02126</name>
    <name evidence="2" type="ORF">BEI61_06085</name>
</gene>
<sequence>MKEEKRPYHDGLSFPSANVPGITPESAFTDGYLTALHNMDNTGSADSVNIDEDGKASDMDDQSVMSGDGCNPVNRDSEMNRAHDDDAGWIFPGVYPNSGMPGTSPGAYPGIIPPFYFPGAGGTPDL</sequence>
<dbReference type="AlphaFoldDB" id="A0A1E3A1K2"/>
<accession>A0A1E3A1K2</accession>
<feature type="region of interest" description="Disordered" evidence="1">
    <location>
        <begin position="1"/>
        <end position="25"/>
    </location>
</feature>
<dbReference type="GeneID" id="93304978"/>
<evidence type="ECO:0000313" key="3">
    <source>
        <dbReference type="EMBL" id="ODM11514.1"/>
    </source>
</evidence>
<dbReference type="Proteomes" id="UP000094067">
    <property type="component" value="Unassembled WGS sequence"/>
</dbReference>
<name>A0A1E3A1K2_9FIRM</name>
<dbReference type="PATRIC" id="fig|1432052.3.peg.2340"/>
<evidence type="ECO:0000313" key="2">
    <source>
        <dbReference type="EMBL" id="ODM02086.1"/>
    </source>
</evidence>
<dbReference type="Proteomes" id="UP000095003">
    <property type="component" value="Unassembled WGS sequence"/>
</dbReference>
<dbReference type="EMBL" id="MCGH01000005">
    <property type="protein sequence ID" value="ODM02086.1"/>
    <property type="molecule type" value="Genomic_DNA"/>
</dbReference>